<dbReference type="RefSeq" id="WP_070372194.1">
    <property type="nucleotide sequence ID" value="NZ_CABIIK010000015.1"/>
</dbReference>
<evidence type="ECO:0000256" key="2">
    <source>
        <dbReference type="ARBA" id="ARBA00004651"/>
    </source>
</evidence>
<reference evidence="22 25" key="2">
    <citation type="submission" date="2019-08" db="EMBL/GenBank/DDBJ databases">
        <title>Isolation and enrichment of carboxydotrophic bacteria from anaerobic sludge for the production of bio-based chemicals from syngas.</title>
        <authorList>
            <person name="Antares A.L."/>
            <person name="Moreira J."/>
            <person name="Diender M."/>
            <person name="Parshina S.N."/>
            <person name="Stams A.J.M."/>
            <person name="Alves M."/>
            <person name="Alves J.I."/>
            <person name="Sousa D.Z."/>
        </authorList>
    </citation>
    <scope>NUCLEOTIDE SEQUENCE [LARGE SCALE GENOMIC DNA]</scope>
    <source>
        <strain evidence="22 25">JM</strain>
    </source>
</reference>
<dbReference type="InterPro" id="IPR004570">
    <property type="entry name" value="Phosphatidylglycerol_P_synth"/>
</dbReference>
<feature type="transmembrane region" description="Helical" evidence="20">
    <location>
        <begin position="129"/>
        <end position="146"/>
    </location>
</feature>
<evidence type="ECO:0000256" key="3">
    <source>
        <dbReference type="ARBA" id="ARBA00005042"/>
    </source>
</evidence>
<proteinExistence type="inferred from homology"/>
<dbReference type="EMBL" id="LKEU01000039">
    <property type="protein sequence ID" value="OFV69471.1"/>
    <property type="molecule type" value="Genomic_DNA"/>
</dbReference>
<name>A0A1F2PFH8_9FIRM</name>
<evidence type="ECO:0000256" key="7">
    <source>
        <dbReference type="ARBA" id="ARBA00014944"/>
    </source>
</evidence>
<evidence type="ECO:0000256" key="16">
    <source>
        <dbReference type="ARBA" id="ARBA00023264"/>
    </source>
</evidence>
<evidence type="ECO:0000256" key="11">
    <source>
        <dbReference type="ARBA" id="ARBA00022692"/>
    </source>
</evidence>
<dbReference type="InterPro" id="IPR000462">
    <property type="entry name" value="CDP-OH_P_trans"/>
</dbReference>
<evidence type="ECO:0000256" key="13">
    <source>
        <dbReference type="ARBA" id="ARBA00023098"/>
    </source>
</evidence>
<sequence length="179" mass="19758">MNLPNKITVVRMVMIPFFIAALLIDFPYHEPIAAALFIIASLTDSLDGYLARSRNLVTDFGKFMDPLADKLLVCSALICFVQLGSVPAWMVIIIIAREFAITGLRSLAAADGIIIAASKWGKAKTISQMIAIILILFNNWPFSLLSIPMADIMMVVATLLTLYSGIDYLILNKKVFRSM</sequence>
<keyword evidence="12 20" id="KW-1133">Transmembrane helix</keyword>
<dbReference type="GO" id="GO:0008444">
    <property type="term" value="F:CDP-diacylglycerol-glycerol-3-phosphate 3-phosphatidyltransferase activity"/>
    <property type="evidence" value="ECO:0007669"/>
    <property type="project" value="UniProtKB-UniRule"/>
</dbReference>
<dbReference type="Gene3D" id="1.20.120.1760">
    <property type="match status" value="1"/>
</dbReference>
<evidence type="ECO:0000313" key="26">
    <source>
        <dbReference type="Proteomes" id="UP001163550"/>
    </source>
</evidence>
<evidence type="ECO:0000256" key="14">
    <source>
        <dbReference type="ARBA" id="ARBA00023136"/>
    </source>
</evidence>
<dbReference type="AlphaFoldDB" id="A0A1F2PFH8"/>
<feature type="transmembrane region" description="Helical" evidence="20">
    <location>
        <begin position="71"/>
        <end position="93"/>
    </location>
</feature>
<dbReference type="InterPro" id="IPR043130">
    <property type="entry name" value="CDP-OH_PTrfase_TM_dom"/>
</dbReference>
<evidence type="ECO:0000313" key="22">
    <source>
        <dbReference type="EMBL" id="TYC87133.1"/>
    </source>
</evidence>
<evidence type="ECO:0000256" key="17">
    <source>
        <dbReference type="ARBA" id="ARBA00048586"/>
    </source>
</evidence>
<evidence type="ECO:0000256" key="12">
    <source>
        <dbReference type="ARBA" id="ARBA00022989"/>
    </source>
</evidence>
<accession>A0A1F2PFH8</accession>
<feature type="transmembrane region" description="Helical" evidence="20">
    <location>
        <begin position="7"/>
        <end position="26"/>
    </location>
</feature>
<dbReference type="EMBL" id="VSLA01000007">
    <property type="protein sequence ID" value="TYC87133.1"/>
    <property type="molecule type" value="Genomic_DNA"/>
</dbReference>
<keyword evidence="13" id="KW-0443">Lipid metabolism</keyword>
<dbReference type="PIRSF" id="PIRSF000847">
    <property type="entry name" value="Phos_ph_gly_syn"/>
    <property type="match status" value="1"/>
</dbReference>
<dbReference type="PANTHER" id="PTHR14269:SF62">
    <property type="entry name" value="CDP-DIACYLGLYCEROL--GLYCEROL-3-PHOSPHATE 3-PHOSPHATIDYLTRANSFERASE 1, CHLOROPLASTIC"/>
    <property type="match status" value="1"/>
</dbReference>
<dbReference type="EMBL" id="CP087994">
    <property type="protein sequence ID" value="UYO64588.1"/>
    <property type="molecule type" value="Genomic_DNA"/>
</dbReference>
<evidence type="ECO:0000256" key="20">
    <source>
        <dbReference type="SAM" id="Phobius"/>
    </source>
</evidence>
<keyword evidence="26" id="KW-1185">Reference proteome</keyword>
<evidence type="ECO:0000256" key="6">
    <source>
        <dbReference type="ARBA" id="ARBA00013170"/>
    </source>
</evidence>
<dbReference type="OrthoDB" id="9796672at2"/>
<dbReference type="PANTHER" id="PTHR14269">
    <property type="entry name" value="CDP-DIACYLGLYCEROL--GLYCEROL-3-PHOSPHATE 3-PHOSPHATIDYLTRANSFERASE-RELATED"/>
    <property type="match status" value="1"/>
</dbReference>
<dbReference type="NCBIfam" id="TIGR00560">
    <property type="entry name" value="pgsA"/>
    <property type="match status" value="1"/>
</dbReference>
<organism evidence="21 24">
    <name type="scientific">Acetobacterium wieringae</name>
    <dbReference type="NCBI Taxonomy" id="52694"/>
    <lineage>
        <taxon>Bacteria</taxon>
        <taxon>Bacillati</taxon>
        <taxon>Bacillota</taxon>
        <taxon>Clostridia</taxon>
        <taxon>Eubacteriales</taxon>
        <taxon>Eubacteriaceae</taxon>
        <taxon>Acetobacterium</taxon>
    </lineage>
</organism>
<dbReference type="Pfam" id="PF01066">
    <property type="entry name" value="CDP-OH_P_transf"/>
    <property type="match status" value="1"/>
</dbReference>
<evidence type="ECO:0000313" key="25">
    <source>
        <dbReference type="Proteomes" id="UP000322619"/>
    </source>
</evidence>
<keyword evidence="16" id="KW-1208">Phospholipid metabolism</keyword>
<dbReference type="InterPro" id="IPR050324">
    <property type="entry name" value="CDP-alcohol_PTase-I"/>
</dbReference>
<keyword evidence="9" id="KW-0444">Lipid biosynthesis</keyword>
<comment type="similarity">
    <text evidence="5 19">Belongs to the CDP-alcohol phosphatidyltransferase class-I family.</text>
</comment>
<dbReference type="Proteomes" id="UP001163550">
    <property type="component" value="Chromosome"/>
</dbReference>
<evidence type="ECO:0000256" key="8">
    <source>
        <dbReference type="ARBA" id="ARBA00022475"/>
    </source>
</evidence>
<dbReference type="GO" id="GO:0005886">
    <property type="term" value="C:plasma membrane"/>
    <property type="evidence" value="ECO:0007669"/>
    <property type="project" value="UniProtKB-SubCell"/>
</dbReference>
<keyword evidence="11 20" id="KW-0812">Transmembrane</keyword>
<evidence type="ECO:0000313" key="21">
    <source>
        <dbReference type="EMBL" id="OFV69471.1"/>
    </source>
</evidence>
<evidence type="ECO:0000256" key="18">
    <source>
        <dbReference type="NCBIfam" id="TIGR00560"/>
    </source>
</evidence>
<feature type="transmembrane region" description="Helical" evidence="20">
    <location>
        <begin position="152"/>
        <end position="171"/>
    </location>
</feature>
<evidence type="ECO:0000313" key="23">
    <source>
        <dbReference type="EMBL" id="UYO64588.1"/>
    </source>
</evidence>
<dbReference type="FunFam" id="1.20.120.1760:FF:000004">
    <property type="entry name" value="CDP-diacylglycerol--glycerol-3-phosphate 3-phosphatidyltransferase"/>
    <property type="match status" value="1"/>
</dbReference>
<dbReference type="GO" id="GO:0006655">
    <property type="term" value="P:phosphatidylglycerol biosynthetic process"/>
    <property type="evidence" value="ECO:0007669"/>
    <property type="project" value="UniProtKB-UniPathway"/>
</dbReference>
<reference evidence="23" key="3">
    <citation type="submission" date="2021-11" db="EMBL/GenBank/DDBJ databases">
        <title>Isoprene-degrading acetogen.</title>
        <authorList>
            <person name="Yang Y."/>
            <person name="Jin H."/>
            <person name="Yan J."/>
        </authorList>
    </citation>
    <scope>NUCLEOTIDE SEQUENCE</scope>
    <source>
        <strain evidence="23">Berkeley</strain>
    </source>
</reference>
<dbReference type="UniPathway" id="UPA00084">
    <property type="reaction ID" value="UER00503"/>
</dbReference>
<evidence type="ECO:0000256" key="1">
    <source>
        <dbReference type="ARBA" id="ARBA00003973"/>
    </source>
</evidence>
<comment type="catalytic activity">
    <reaction evidence="17">
        <text>a CDP-1,2-diacyl-sn-glycerol + sn-glycerol 3-phosphate = a 1,2-diacyl-sn-glycero-3-phospho-(1'-sn-glycero-3'-phosphate) + CMP + H(+)</text>
        <dbReference type="Rhea" id="RHEA:12593"/>
        <dbReference type="ChEBI" id="CHEBI:15378"/>
        <dbReference type="ChEBI" id="CHEBI:57597"/>
        <dbReference type="ChEBI" id="CHEBI:58332"/>
        <dbReference type="ChEBI" id="CHEBI:60110"/>
        <dbReference type="ChEBI" id="CHEBI:60377"/>
        <dbReference type="EC" id="2.7.8.5"/>
    </reaction>
</comment>
<evidence type="ECO:0000256" key="19">
    <source>
        <dbReference type="RuleBase" id="RU003750"/>
    </source>
</evidence>
<protein>
    <recommendedName>
        <fullName evidence="7 18">CDP-diacylglycerol--glycerol-3-phosphate 3-phosphatidyltransferase</fullName>
        <ecNumber evidence="6 18">2.7.8.5</ecNumber>
    </recommendedName>
</protein>
<dbReference type="EC" id="2.7.8.5" evidence="6 18"/>
<evidence type="ECO:0000313" key="24">
    <source>
        <dbReference type="Proteomes" id="UP000176244"/>
    </source>
</evidence>
<comment type="function">
    <text evidence="1">This protein catalyzes the committed step to the synthesis of the acidic phospholipids.</text>
</comment>
<evidence type="ECO:0000256" key="15">
    <source>
        <dbReference type="ARBA" id="ARBA00023209"/>
    </source>
</evidence>
<evidence type="ECO:0000256" key="10">
    <source>
        <dbReference type="ARBA" id="ARBA00022679"/>
    </source>
</evidence>
<comment type="pathway">
    <text evidence="3">Phospholipid metabolism; phosphatidylglycerol biosynthesis; phosphatidylglycerol from CDP-diacylglycerol: step 1/2.</text>
</comment>
<keyword evidence="8" id="KW-1003">Cell membrane</keyword>
<comment type="subcellular location">
    <subcellularLocation>
        <location evidence="2">Cell membrane</location>
        <topology evidence="2">Multi-pass membrane protein</topology>
    </subcellularLocation>
</comment>
<evidence type="ECO:0000256" key="9">
    <source>
        <dbReference type="ARBA" id="ARBA00022516"/>
    </source>
</evidence>
<evidence type="ECO:0000256" key="5">
    <source>
        <dbReference type="ARBA" id="ARBA00010441"/>
    </source>
</evidence>
<dbReference type="Proteomes" id="UP000176244">
    <property type="component" value="Unassembled WGS sequence"/>
</dbReference>
<keyword evidence="10 19" id="KW-0808">Transferase</keyword>
<evidence type="ECO:0000256" key="4">
    <source>
        <dbReference type="ARBA" id="ARBA00005189"/>
    </source>
</evidence>
<gene>
    <name evidence="21" type="primary">pgsA</name>
    <name evidence="21" type="ORF">ACWI_29260</name>
    <name evidence="22" type="ORF">FXB42_05605</name>
    <name evidence="23" type="ORF">LNN31_09245</name>
</gene>
<dbReference type="STRING" id="52694.ACWI_29260"/>
<reference evidence="21 24" key="1">
    <citation type="submission" date="2015-09" db="EMBL/GenBank/DDBJ databases">
        <title>Genome sequence of Acetobacterium wieringae DSM 1911.</title>
        <authorList>
            <person name="Poehlein A."/>
            <person name="Bengelsdorf F.R."/>
            <person name="Schiel-Bengelsdorf B."/>
            <person name="Duerre P."/>
            <person name="Daniel R."/>
        </authorList>
    </citation>
    <scope>NUCLEOTIDE SEQUENCE [LARGE SCALE GENOMIC DNA]</scope>
    <source>
        <strain evidence="21 24">DSM 1911</strain>
    </source>
</reference>
<dbReference type="Proteomes" id="UP000322619">
    <property type="component" value="Unassembled WGS sequence"/>
</dbReference>
<keyword evidence="15" id="KW-0594">Phospholipid biosynthesis</keyword>
<keyword evidence="14 20" id="KW-0472">Membrane</keyword>
<dbReference type="InterPro" id="IPR048254">
    <property type="entry name" value="CDP_ALCOHOL_P_TRANSF_CS"/>
</dbReference>
<comment type="pathway">
    <text evidence="4">Lipid metabolism.</text>
</comment>
<dbReference type="PROSITE" id="PS00379">
    <property type="entry name" value="CDP_ALCOHOL_P_TRANSF"/>
    <property type="match status" value="1"/>
</dbReference>